<dbReference type="VEuPathDB" id="FungiDB:RhiirA1_496419"/>
<dbReference type="PANTHER" id="PTHR31424:SF5">
    <property type="entry name" value="APPLE DOMAIN-CONTAINING PROTEIN"/>
    <property type="match status" value="1"/>
</dbReference>
<dbReference type="EMBL" id="LLXI01001547">
    <property type="protein sequence ID" value="PKY54168.1"/>
    <property type="molecule type" value="Genomic_DNA"/>
</dbReference>
<dbReference type="Proteomes" id="UP000234323">
    <property type="component" value="Unassembled WGS sequence"/>
</dbReference>
<name>A0A2I1H5L7_9GLOM</name>
<dbReference type="VEuPathDB" id="FungiDB:FUN_020063"/>
<organism evidence="1 2">
    <name type="scientific">Rhizophagus irregularis</name>
    <dbReference type="NCBI Taxonomy" id="588596"/>
    <lineage>
        <taxon>Eukaryota</taxon>
        <taxon>Fungi</taxon>
        <taxon>Fungi incertae sedis</taxon>
        <taxon>Mucoromycota</taxon>
        <taxon>Glomeromycotina</taxon>
        <taxon>Glomeromycetes</taxon>
        <taxon>Glomerales</taxon>
        <taxon>Glomeraceae</taxon>
        <taxon>Rhizophagus</taxon>
    </lineage>
</organism>
<keyword evidence="2" id="KW-1185">Reference proteome</keyword>
<gene>
    <name evidence="1" type="ORF">RhiirA4_447923</name>
</gene>
<evidence type="ECO:0000313" key="2">
    <source>
        <dbReference type="Proteomes" id="UP000234323"/>
    </source>
</evidence>
<comment type="caution">
    <text evidence="1">The sequence shown here is derived from an EMBL/GenBank/DDBJ whole genome shotgun (WGS) entry which is preliminary data.</text>
</comment>
<evidence type="ECO:0000313" key="1">
    <source>
        <dbReference type="EMBL" id="PKY54168.1"/>
    </source>
</evidence>
<dbReference type="AlphaFoldDB" id="A0A2I1H5L7"/>
<dbReference type="PANTHER" id="PTHR31424">
    <property type="entry name" value="PROTEIN CBG23806"/>
    <property type="match status" value="1"/>
</dbReference>
<reference evidence="1 2" key="1">
    <citation type="submission" date="2015-10" db="EMBL/GenBank/DDBJ databases">
        <title>Genome analyses suggest a sexual origin of heterokaryosis in a supposedly ancient asexual fungus.</title>
        <authorList>
            <person name="Ropars J."/>
            <person name="Sedzielewska K."/>
            <person name="Noel J."/>
            <person name="Charron P."/>
            <person name="Farinelli L."/>
            <person name="Marton T."/>
            <person name="Kruger M."/>
            <person name="Pelin A."/>
            <person name="Brachmann A."/>
            <person name="Corradi N."/>
        </authorList>
    </citation>
    <scope>NUCLEOTIDE SEQUENCE [LARGE SCALE GENOMIC DNA]</scope>
    <source>
        <strain evidence="1 2">A4</strain>
    </source>
</reference>
<proteinExistence type="predicted"/>
<protein>
    <submittedName>
        <fullName evidence="1">Uncharacterized protein</fullName>
    </submittedName>
</protein>
<dbReference type="VEuPathDB" id="FungiDB:RhiirFUN_015279"/>
<accession>A0A2I1H5L7</accession>
<sequence>MSSTAVANAALKKLFPNNEKSLISGVHLFGIHLETLKQARENCNQLRPPKLLKPLELCSKTTLNRRQHEFGEKLKQYSQTEGVKIYGEDQVNFKQISYNVKNMDFHINYGSNNNKENEEKLTSIVRVVDQNYIPREGYRALASIESNLEREWAVSNQRHKITRNINQKIPITLINIPINSTQNESVFEDNLNTYSVGITETIQNIKNGGYRSAKDILIYIVPVLILNGILDVNNPIIHLRISGDGRNVGRKIKHVMITMAILDDEQNINKPDYHYTIVLYPGIENYEILEVLMAPFIQELDELKNNGLTINGIIWNFELYFSSDWKFLSICLGFNAANSNYFCPWCQISKHNQDNNQINWRINKKMENILEYPGHNKKPLFYMVPLDHWVPDELHIMLRIWDRLWSLVLAELKEYNQFDNICRDEIIQEMNRIGVNFQFWQERGANTWNHSSLMGDDKLNVLKNFNLNRIFPPSRARKIRDLWDRFNQIYLNIKLKNYDSQQFQFEVEDWLELFLTPDRLIPNSTHTEKGLYKLSEITPYIHVLVCHMSEFMEKHKQWGIKAFSCAPVEKKNHQQVTNFFRQTLKDGGDQRKSAIVEILEFENRMLFYLFDNVKPFISKPKRICIL</sequence>